<dbReference type="GO" id="GO:0032153">
    <property type="term" value="C:cell division site"/>
    <property type="evidence" value="ECO:0007669"/>
    <property type="project" value="TreeGrafter"/>
</dbReference>
<proteinExistence type="predicted"/>
<evidence type="ECO:0000313" key="3">
    <source>
        <dbReference type="Proteomes" id="UP000242469"/>
    </source>
</evidence>
<dbReference type="GO" id="GO:0032506">
    <property type="term" value="P:cytokinetic process"/>
    <property type="evidence" value="ECO:0007669"/>
    <property type="project" value="TreeGrafter"/>
</dbReference>
<dbReference type="GO" id="GO:0042834">
    <property type="term" value="F:peptidoglycan binding"/>
    <property type="evidence" value="ECO:0007669"/>
    <property type="project" value="InterPro"/>
</dbReference>
<evidence type="ECO:0000313" key="2">
    <source>
        <dbReference type="EMBL" id="SEA23937.1"/>
    </source>
</evidence>
<organism evidence="2 3">
    <name type="scientific">Marinobacterium iners DSM 11526</name>
    <dbReference type="NCBI Taxonomy" id="1122198"/>
    <lineage>
        <taxon>Bacteria</taxon>
        <taxon>Pseudomonadati</taxon>
        <taxon>Pseudomonadota</taxon>
        <taxon>Gammaproteobacteria</taxon>
        <taxon>Oceanospirillales</taxon>
        <taxon>Oceanospirillaceae</taxon>
        <taxon>Marinobacterium</taxon>
    </lineage>
</organism>
<feature type="domain" description="SPOR" evidence="1">
    <location>
        <begin position="105"/>
        <end position="180"/>
    </location>
</feature>
<dbReference type="InterPro" id="IPR036680">
    <property type="entry name" value="SPOR-like_sf"/>
</dbReference>
<evidence type="ECO:0000259" key="1">
    <source>
        <dbReference type="PROSITE" id="PS51724"/>
    </source>
</evidence>
<dbReference type="AlphaFoldDB" id="A0A1H3ZJU7"/>
<dbReference type="PANTHER" id="PTHR38687">
    <property type="entry name" value="CELL DIVISION PROTEIN DEDD-RELATED"/>
    <property type="match status" value="1"/>
</dbReference>
<dbReference type="STRING" id="1122198.SAMN02745729_10264"/>
<dbReference type="InterPro" id="IPR007730">
    <property type="entry name" value="SPOR-like_dom"/>
</dbReference>
<dbReference type="Proteomes" id="UP000242469">
    <property type="component" value="Unassembled WGS sequence"/>
</dbReference>
<dbReference type="InterPro" id="IPR052521">
    <property type="entry name" value="Cell_div_SPOR-domain"/>
</dbReference>
<dbReference type="Gene3D" id="3.30.70.1070">
    <property type="entry name" value="Sporulation related repeat"/>
    <property type="match status" value="1"/>
</dbReference>
<dbReference type="OrthoDB" id="7069135at2"/>
<keyword evidence="3" id="KW-1185">Reference proteome</keyword>
<gene>
    <name evidence="2" type="ORF">SAMN02745729_10264</name>
</gene>
<dbReference type="RefSeq" id="WP_091823084.1">
    <property type="nucleotide sequence ID" value="NZ_FNRJ01000002.1"/>
</dbReference>
<name>A0A1H3ZJU7_9GAMM</name>
<dbReference type="PROSITE" id="PS51724">
    <property type="entry name" value="SPOR"/>
    <property type="match status" value="1"/>
</dbReference>
<dbReference type="EMBL" id="FNRJ01000002">
    <property type="protein sequence ID" value="SEA23937.1"/>
    <property type="molecule type" value="Genomic_DNA"/>
</dbReference>
<dbReference type="SUPFAM" id="SSF110997">
    <property type="entry name" value="Sporulation related repeat"/>
    <property type="match status" value="1"/>
</dbReference>
<dbReference type="GO" id="GO:0030428">
    <property type="term" value="C:cell septum"/>
    <property type="evidence" value="ECO:0007669"/>
    <property type="project" value="TreeGrafter"/>
</dbReference>
<reference evidence="3" key="1">
    <citation type="submission" date="2016-10" db="EMBL/GenBank/DDBJ databases">
        <authorList>
            <person name="Varghese N."/>
            <person name="Submissions S."/>
        </authorList>
    </citation>
    <scope>NUCLEOTIDE SEQUENCE [LARGE SCALE GENOMIC DNA]</scope>
    <source>
        <strain evidence="3">DSM 11526</strain>
    </source>
</reference>
<dbReference type="Pfam" id="PF05036">
    <property type="entry name" value="SPOR"/>
    <property type="match status" value="1"/>
</dbReference>
<accession>A0A1H3ZJU7</accession>
<dbReference type="PANTHER" id="PTHR38687:SF1">
    <property type="entry name" value="CELL DIVISION PROTEIN DEDD"/>
    <property type="match status" value="1"/>
</dbReference>
<protein>
    <submittedName>
        <fullName evidence="2">DedD protein</fullName>
    </submittedName>
</protein>
<sequence length="183" mass="20348">MTEQQKKQLVGAAALLVSALILFPLLLDGSGYRERHLQERIPEAPELPDRVDIEPVESIPERESEPAAPREPAVVSVPVPELADAVDAQKPQINAHQDTPVLDEQQVPVAWTLQLASFKDEANARSLRSELVDAGYKVYIRHGPDLVRVFVGPDLQRSRLEALQARLKSDYALDGMIVRFTTQ</sequence>